<feature type="compositionally biased region" description="Basic residues" evidence="1">
    <location>
        <begin position="330"/>
        <end position="344"/>
    </location>
</feature>
<dbReference type="RefSeq" id="XP_004335138.1">
    <property type="nucleotide sequence ID" value="XM_004335090.1"/>
</dbReference>
<dbReference type="VEuPathDB" id="AmoebaDB:ACA1_098220"/>
<gene>
    <name evidence="2" type="ORF">ACA1_098220</name>
</gene>
<protein>
    <submittedName>
        <fullName evidence="2">Uncharacterized protein</fullName>
    </submittedName>
</protein>
<feature type="compositionally biased region" description="Low complexity" evidence="1">
    <location>
        <begin position="24"/>
        <end position="33"/>
    </location>
</feature>
<keyword evidence="3" id="KW-1185">Reference proteome</keyword>
<proteinExistence type="predicted"/>
<dbReference type="GeneID" id="14913610"/>
<dbReference type="PANTHER" id="PTHR12121:SF100">
    <property type="entry name" value="POLY(A)-SPECIFIC RIBONUCLEASE"/>
    <property type="match status" value="1"/>
</dbReference>
<evidence type="ECO:0000256" key="1">
    <source>
        <dbReference type="SAM" id="MobiDB-lite"/>
    </source>
</evidence>
<dbReference type="SUPFAM" id="SSF56219">
    <property type="entry name" value="DNase I-like"/>
    <property type="match status" value="1"/>
</dbReference>
<accession>L8GJA7</accession>
<organism evidence="2 3">
    <name type="scientific">Acanthamoeba castellanii (strain ATCC 30010 / Neff)</name>
    <dbReference type="NCBI Taxonomy" id="1257118"/>
    <lineage>
        <taxon>Eukaryota</taxon>
        <taxon>Amoebozoa</taxon>
        <taxon>Discosea</taxon>
        <taxon>Longamoebia</taxon>
        <taxon>Centramoebida</taxon>
        <taxon>Acanthamoebidae</taxon>
        <taxon>Acanthamoeba</taxon>
    </lineage>
</organism>
<feature type="region of interest" description="Disordered" evidence="1">
    <location>
        <begin position="377"/>
        <end position="429"/>
    </location>
</feature>
<dbReference type="InterPro" id="IPR050410">
    <property type="entry name" value="CCR4/nocturin_mRNA_transcr"/>
</dbReference>
<reference evidence="2 3" key="1">
    <citation type="journal article" date="2013" name="Genome Biol.">
        <title>Genome of Acanthamoeba castellanii highlights extensive lateral gene transfer and early evolution of tyrosine kinase signaling.</title>
        <authorList>
            <person name="Clarke M."/>
            <person name="Lohan A.J."/>
            <person name="Liu B."/>
            <person name="Lagkouvardos I."/>
            <person name="Roy S."/>
            <person name="Zafar N."/>
            <person name="Bertelli C."/>
            <person name="Schilde C."/>
            <person name="Kianianmomeni A."/>
            <person name="Burglin T.R."/>
            <person name="Frech C."/>
            <person name="Turcotte B."/>
            <person name="Kopec K.O."/>
            <person name="Synnott J.M."/>
            <person name="Choo C."/>
            <person name="Paponov I."/>
            <person name="Finkler A."/>
            <person name="Soon Heng Tan C."/>
            <person name="Hutchins A.P."/>
            <person name="Weinmeier T."/>
            <person name="Rattei T."/>
            <person name="Chu J.S."/>
            <person name="Gimenez G."/>
            <person name="Irimia M."/>
            <person name="Rigden D.J."/>
            <person name="Fitzpatrick D.A."/>
            <person name="Lorenzo-Morales J."/>
            <person name="Bateman A."/>
            <person name="Chiu C.H."/>
            <person name="Tang P."/>
            <person name="Hegemann P."/>
            <person name="Fromm H."/>
            <person name="Raoult D."/>
            <person name="Greub G."/>
            <person name="Miranda-Saavedra D."/>
            <person name="Chen N."/>
            <person name="Nash P."/>
            <person name="Ginger M.L."/>
            <person name="Horn M."/>
            <person name="Schaap P."/>
            <person name="Caler L."/>
            <person name="Loftus B."/>
        </authorList>
    </citation>
    <scope>NUCLEOTIDE SEQUENCE [LARGE SCALE GENOMIC DNA]</scope>
    <source>
        <strain evidence="2 3">Neff</strain>
    </source>
</reference>
<dbReference type="OMA" id="NNHLAWD"/>
<dbReference type="PANTHER" id="PTHR12121">
    <property type="entry name" value="CARBON CATABOLITE REPRESSOR PROTEIN 4"/>
    <property type="match status" value="1"/>
</dbReference>
<dbReference type="InterPro" id="IPR036691">
    <property type="entry name" value="Endo/exonu/phosph_ase_sf"/>
</dbReference>
<dbReference type="STRING" id="1257118.L8GJA7"/>
<feature type="compositionally biased region" description="Acidic residues" evidence="1">
    <location>
        <begin position="406"/>
        <end position="417"/>
    </location>
</feature>
<dbReference type="KEGG" id="acan:ACA1_098220"/>
<feature type="region of interest" description="Disordered" evidence="1">
    <location>
        <begin position="1"/>
        <end position="33"/>
    </location>
</feature>
<feature type="compositionally biased region" description="Basic and acidic residues" evidence="1">
    <location>
        <begin position="396"/>
        <end position="405"/>
    </location>
</feature>
<feature type="region of interest" description="Disordered" evidence="1">
    <location>
        <begin position="313"/>
        <end position="348"/>
    </location>
</feature>
<evidence type="ECO:0000313" key="2">
    <source>
        <dbReference type="EMBL" id="ELR13125.1"/>
    </source>
</evidence>
<evidence type="ECO:0000313" key="3">
    <source>
        <dbReference type="Proteomes" id="UP000011083"/>
    </source>
</evidence>
<dbReference type="Gene3D" id="3.60.10.10">
    <property type="entry name" value="Endonuclease/exonuclease/phosphatase"/>
    <property type="match status" value="1"/>
</dbReference>
<dbReference type="OrthoDB" id="21040at2759"/>
<dbReference type="Proteomes" id="UP000011083">
    <property type="component" value="Unassembled WGS sequence"/>
</dbReference>
<dbReference type="AlphaFoldDB" id="L8GJA7"/>
<dbReference type="GO" id="GO:0000175">
    <property type="term" value="F:3'-5'-RNA exonuclease activity"/>
    <property type="evidence" value="ECO:0007669"/>
    <property type="project" value="TreeGrafter"/>
</dbReference>
<name>L8GJA7_ACACF</name>
<sequence length="477" mass="54158">MLYAHASVAEEEADKKASPAERGTTSTSPSATTPETRFRVMTYNLLAPSWTSPNGDHGCPEWAHKWSYRKRKILWEVLHSRADIVCFQEIEKRAYEGYFCKYLKNLGFEGVFQPPAGERPIDGFLDVGKQRDNPVGNATFFRTSLFSPVQVHKLEFMHLIDQLPCGTAINKYFRSQFRTSDKQAMVLMLRVKRAVEGTHSSAPPAYLCVANTHIYWDPTYPSIKLMQVFLLTQAIERIITEWQRERDSETPVVIGVESKSNLGPFGFMKGFVEPGHVNLSTQVSDEYARTGLRQGLNLTSAYAHVLGRIDDANHDEQGDELSSTEESQNKKRKRSKKKNKKNRKMRDDHKWEPAFTNYTPSFNGTLDYIWISTSPFTSRPATDGGSPKRGPGLSDAAHRQRKEDHGGEEENEEEEEQQDARKQPNGIIEGTRLHVRGILEPVSKDRVRRLHPQSRTSLLSVTFPSDHFALVCELALS</sequence>
<dbReference type="EMBL" id="KB008103">
    <property type="protein sequence ID" value="ELR13125.1"/>
    <property type="molecule type" value="Genomic_DNA"/>
</dbReference>